<proteinExistence type="predicted"/>
<evidence type="ECO:0000313" key="2">
    <source>
        <dbReference type="EMBL" id="RJK97892.1"/>
    </source>
</evidence>
<organism evidence="2 3">
    <name type="scientific">Vallicoccus soli</name>
    <dbReference type="NCBI Taxonomy" id="2339232"/>
    <lineage>
        <taxon>Bacteria</taxon>
        <taxon>Bacillati</taxon>
        <taxon>Actinomycetota</taxon>
        <taxon>Actinomycetes</taxon>
        <taxon>Motilibacterales</taxon>
        <taxon>Vallicoccaceae</taxon>
        <taxon>Vallicoccus</taxon>
    </lineage>
</organism>
<sequence length="312" mass="32897">MASPEAPRPGAPVLVTGVPRSGTTWLARRLATARGAGMPGREPMNPRGGQWGLGGTLTGWTQLDEPTPRQARLLRRAYRGLEPRTWSRYGVRAHVAALPGGRVVVKDPFALLSLPAVVRTTGAVPVLVYRHPGAVLASYRRMGWRADTAELRRLQGRPAAGDGALDDVTAMGEFWAELHRRALARGGEVPGLRVVAHAELAEGGDAALHRLMASVGLRPRRTAPAPAGEAPTGPRAGGLHDFRRSAQEVAQGWRAALAPGEEEALAALTADVWDALEAARLPLGPPPAPAPAPAPGSSPRPTDREPARRSAP</sequence>
<dbReference type="Pfam" id="PF13469">
    <property type="entry name" value="Sulfotransfer_3"/>
    <property type="match status" value="1"/>
</dbReference>
<gene>
    <name evidence="2" type="ORF">D5H78_02675</name>
</gene>
<dbReference type="SUPFAM" id="SSF52540">
    <property type="entry name" value="P-loop containing nucleoside triphosphate hydrolases"/>
    <property type="match status" value="1"/>
</dbReference>
<dbReference type="InterPro" id="IPR027417">
    <property type="entry name" value="P-loop_NTPase"/>
</dbReference>
<dbReference type="OrthoDB" id="1431348at2"/>
<dbReference type="Gene3D" id="3.40.50.300">
    <property type="entry name" value="P-loop containing nucleotide triphosphate hydrolases"/>
    <property type="match status" value="1"/>
</dbReference>
<feature type="region of interest" description="Disordered" evidence="1">
    <location>
        <begin position="279"/>
        <end position="312"/>
    </location>
</feature>
<evidence type="ECO:0000256" key="1">
    <source>
        <dbReference type="SAM" id="MobiDB-lite"/>
    </source>
</evidence>
<protein>
    <recommendedName>
        <fullName evidence="4">Sulfotransferase family protein</fullName>
    </recommendedName>
</protein>
<feature type="compositionally biased region" description="Pro residues" evidence="1">
    <location>
        <begin position="283"/>
        <end position="298"/>
    </location>
</feature>
<name>A0A3A3Z3B2_9ACTN</name>
<comment type="caution">
    <text evidence="2">The sequence shown here is derived from an EMBL/GenBank/DDBJ whole genome shotgun (WGS) entry which is preliminary data.</text>
</comment>
<evidence type="ECO:0000313" key="3">
    <source>
        <dbReference type="Proteomes" id="UP000265614"/>
    </source>
</evidence>
<reference evidence="2 3" key="1">
    <citation type="submission" date="2018-09" db="EMBL/GenBank/DDBJ databases">
        <title>YIM 75000 draft genome.</title>
        <authorList>
            <person name="Tang S."/>
            <person name="Feng Y."/>
        </authorList>
    </citation>
    <scope>NUCLEOTIDE SEQUENCE [LARGE SCALE GENOMIC DNA]</scope>
    <source>
        <strain evidence="2 3">YIM 75000</strain>
    </source>
</reference>
<dbReference type="AlphaFoldDB" id="A0A3A3Z3B2"/>
<evidence type="ECO:0008006" key="4">
    <source>
        <dbReference type="Google" id="ProtNLM"/>
    </source>
</evidence>
<keyword evidence="3" id="KW-1185">Reference proteome</keyword>
<dbReference type="RefSeq" id="WP_119948818.1">
    <property type="nucleotide sequence ID" value="NZ_QZEZ01000001.1"/>
</dbReference>
<dbReference type="Proteomes" id="UP000265614">
    <property type="component" value="Unassembled WGS sequence"/>
</dbReference>
<accession>A0A3A3Z3B2</accession>
<dbReference type="EMBL" id="QZEZ01000001">
    <property type="protein sequence ID" value="RJK97892.1"/>
    <property type="molecule type" value="Genomic_DNA"/>
</dbReference>
<feature type="compositionally biased region" description="Basic and acidic residues" evidence="1">
    <location>
        <begin position="301"/>
        <end position="312"/>
    </location>
</feature>